<dbReference type="NCBIfam" id="NF033832">
    <property type="entry name" value="sce7726_fam"/>
    <property type="match status" value="1"/>
</dbReference>
<name>A0A096XSW7_9CAUD</name>
<dbReference type="GeneID" id="24628079"/>
<evidence type="ECO:0000313" key="1">
    <source>
        <dbReference type="EMBL" id="AII28390.1"/>
    </source>
</evidence>
<proteinExistence type="predicted"/>
<protein>
    <submittedName>
        <fullName evidence="1">Uncharacterized protein</fullName>
    </submittedName>
</protein>
<dbReference type="Proteomes" id="UP000030157">
    <property type="component" value="Segment"/>
</dbReference>
<keyword evidence="2" id="KW-1185">Reference proteome</keyword>
<dbReference type="RefSeq" id="YP_009147031.1">
    <property type="nucleotide sequence ID" value="NC_027335.2"/>
</dbReference>
<reference evidence="1" key="1">
    <citation type="submission" date="2014-05" db="EMBL/GenBank/DDBJ databases">
        <title>Complete genome sequence of Enterococcus faecalis bacteriophage ECP3.</title>
        <authorList>
            <person name="Kang H.-Y."/>
            <person name="Kim S."/>
            <person name="Kim J."/>
        </authorList>
    </citation>
    <scope>NUCLEOTIDE SEQUENCE [LARGE SCALE GENOMIC DNA]</scope>
    <source>
        <strain evidence="1">ECP3</strain>
    </source>
</reference>
<accession>A0A096XSW7</accession>
<organism evidence="1 2">
    <name type="scientific">Enterococcus phage ECP3</name>
    <dbReference type="NCBI Taxonomy" id="1498168"/>
    <lineage>
        <taxon>Viruses</taxon>
        <taxon>Duplodnaviria</taxon>
        <taxon>Heunggongvirae</taxon>
        <taxon>Uroviricota</taxon>
        <taxon>Caudoviricetes</taxon>
        <taxon>Herelleviridae</taxon>
        <taxon>Brockvirinae</taxon>
        <taxon>Kochikohdavirus</taxon>
        <taxon>Kochikohdavirus ECP3</taxon>
    </lineage>
</organism>
<sequence length="246" mass="28280">MTDKQFYEADIQELILNKQRIFGDIGKSAIVFEKAIMQGNTICDCLVFTEKRGLIGIEIKTERDSTKRLNKQLSDYEKVCDYVYVLCHDNHVPKVEQILARHNHKHVGILAYTEFMGEAMLGEYKQPSRSPKKSAYHMLNILWKEDLIRMLGTFRRYGDRLEANGAKVMKTNSRSGGVSGLYVKSTTARRMTKPELINNLINRVGGTEEATRVFCDVFIHNRNHPEKAIKLRHFKAKENRGDLDGV</sequence>
<dbReference type="EMBL" id="KJ801817">
    <property type="protein sequence ID" value="AII28390.1"/>
    <property type="molecule type" value="Genomic_DNA"/>
</dbReference>
<dbReference type="InterPro" id="IPR047729">
    <property type="entry name" value="Sce7726-like"/>
</dbReference>
<evidence type="ECO:0000313" key="2">
    <source>
        <dbReference type="Proteomes" id="UP000030157"/>
    </source>
</evidence>